<name>A0A191ZTG1_9RALS</name>
<evidence type="ECO:0000259" key="2">
    <source>
        <dbReference type="Pfam" id="PF03865"/>
    </source>
</evidence>
<evidence type="ECO:0000313" key="4">
    <source>
        <dbReference type="Proteomes" id="UP000078572"/>
    </source>
</evidence>
<proteinExistence type="predicted"/>
<dbReference type="SMR" id="A0A191ZTG1"/>
<evidence type="ECO:0000256" key="1">
    <source>
        <dbReference type="SAM" id="MobiDB-lite"/>
    </source>
</evidence>
<dbReference type="Gene3D" id="2.40.160.50">
    <property type="entry name" value="membrane protein fhac: a member of the omp85/tpsb transporter family"/>
    <property type="match status" value="1"/>
</dbReference>
<dbReference type="AlphaFoldDB" id="A0A191ZTG1"/>
<keyword evidence="4" id="KW-1185">Reference proteome</keyword>
<sequence>MLDNAGSRTSGRNRVGTQVNVNSPLGLGDRLQAGLYGAPDFLQFNHDSDGGRTVIGHVSYDAPVGVRGARAGVAVSRVDYTLGGLYRDLGKGYATVFSLYGNYPLLRRPTANLDVSANLDAKRMSDALFDLPNPRTAQVLNLQLSGDRQGQIAGLPNALRYQIGTSGGRLRNTDDWNSAQTRGTYYKMTTSAKFSQGLRRGMVLDLSINTQHASRNLDGSEKMMLGGPGAVRAYSNDTVSADSGYVASATLNIAVPVVKGLAVQAFYDRAQAAAQKFVRSGANRVTMDGYGAGVSYTVSQRATLSLSHAIRVRDDPLLGDQPRAMTWASAVIRF</sequence>
<evidence type="ECO:0000313" key="3">
    <source>
        <dbReference type="EMBL" id="ANJ71393.1"/>
    </source>
</evidence>
<feature type="region of interest" description="Disordered" evidence="1">
    <location>
        <begin position="1"/>
        <end position="21"/>
    </location>
</feature>
<dbReference type="Pfam" id="PF03865">
    <property type="entry name" value="ShlB"/>
    <property type="match status" value="1"/>
</dbReference>
<protein>
    <recommendedName>
        <fullName evidence="2">Haemolysin activator HlyB C-terminal domain-containing protein</fullName>
    </recommendedName>
</protein>
<dbReference type="PANTHER" id="PTHR34597">
    <property type="entry name" value="SLR1661 PROTEIN"/>
    <property type="match status" value="1"/>
</dbReference>
<dbReference type="RefSeq" id="WP_064801689.1">
    <property type="nucleotide sequence ID" value="NZ_CP016022.1"/>
</dbReference>
<dbReference type="EMBL" id="CP016022">
    <property type="protein sequence ID" value="ANJ71393.1"/>
    <property type="molecule type" value="Genomic_DNA"/>
</dbReference>
<feature type="domain" description="Haemolysin activator HlyB C-terminal" evidence="2">
    <location>
        <begin position="2"/>
        <end position="268"/>
    </location>
</feature>
<accession>A0A191ZTG1</accession>
<dbReference type="GeneID" id="69056436"/>
<dbReference type="GO" id="GO:0046819">
    <property type="term" value="P:protein secretion by the type V secretion system"/>
    <property type="evidence" value="ECO:0007669"/>
    <property type="project" value="TreeGrafter"/>
</dbReference>
<dbReference type="PANTHER" id="PTHR34597:SF1">
    <property type="entry name" value="HEME_HEMOPEXIN TRANSPORTER PROTEIN HUXB"/>
    <property type="match status" value="1"/>
</dbReference>
<reference evidence="4" key="1">
    <citation type="submission" date="2016-06" db="EMBL/GenBank/DDBJ databases">
        <authorList>
            <person name="Xu Y."/>
            <person name="Nagy A."/>
            <person name="Yan X."/>
            <person name="Kim S.W."/>
            <person name="Haley B."/>
            <person name="Liu N.T."/>
            <person name="Nou X."/>
        </authorList>
    </citation>
    <scope>NUCLEOTIDE SEQUENCE [LARGE SCALE GENOMIC DNA]</scope>
    <source>
        <strain evidence="4">ATCC 49129</strain>
    </source>
</reference>
<dbReference type="Proteomes" id="UP000078572">
    <property type="component" value="Chromosome 1"/>
</dbReference>
<gene>
    <name evidence="3" type="ORF">A9Y76_02360</name>
</gene>
<organism evidence="3 4">
    <name type="scientific">Ralstonia insidiosa</name>
    <dbReference type="NCBI Taxonomy" id="190721"/>
    <lineage>
        <taxon>Bacteria</taxon>
        <taxon>Pseudomonadati</taxon>
        <taxon>Pseudomonadota</taxon>
        <taxon>Betaproteobacteria</taxon>
        <taxon>Burkholderiales</taxon>
        <taxon>Burkholderiaceae</taxon>
        <taxon>Ralstonia</taxon>
    </lineage>
</organism>
<dbReference type="InterPro" id="IPR051544">
    <property type="entry name" value="TPS_OM_transporter"/>
</dbReference>
<dbReference type="GO" id="GO:0008320">
    <property type="term" value="F:protein transmembrane transporter activity"/>
    <property type="evidence" value="ECO:0007669"/>
    <property type="project" value="TreeGrafter"/>
</dbReference>
<dbReference type="InterPro" id="IPR005565">
    <property type="entry name" value="Hemolysn_activator_HlyB_C"/>
</dbReference>
<dbReference type="GO" id="GO:0098046">
    <property type="term" value="C:type V protein secretion system complex"/>
    <property type="evidence" value="ECO:0007669"/>
    <property type="project" value="TreeGrafter"/>
</dbReference>